<evidence type="ECO:0000313" key="2">
    <source>
        <dbReference type="EMBL" id="PRP85256.1"/>
    </source>
</evidence>
<sequence length="233" mass="25437">MPSLMLIIAILRRFEASSRHDASNVDFEGSTGLHSVDVAYRDDYSPVSSSDDFSSQCRQSESSADHSPGTPLILNENEITQDTHAVIKSHTQQSHHGHRERVLSRSNPSESPRVMQLVQSQASKTRATVDGKIIKITSDETKKVTSTDRATIDLTKDDCDDQISPIVQKRPAKRAEGMLRGGPVIAFRTEGSSHYQLIRPAAPLKGDEIYPKIGIRTAKGGALSGIEPEALPP</sequence>
<keyword evidence="3" id="KW-1185">Reference proteome</keyword>
<dbReference type="AlphaFoldDB" id="A0A2P6NMQ7"/>
<reference evidence="2 3" key="1">
    <citation type="journal article" date="2018" name="Genome Biol. Evol.">
        <title>Multiple Roots of Fruiting Body Formation in Amoebozoa.</title>
        <authorList>
            <person name="Hillmann F."/>
            <person name="Forbes G."/>
            <person name="Novohradska S."/>
            <person name="Ferling I."/>
            <person name="Riege K."/>
            <person name="Groth M."/>
            <person name="Westermann M."/>
            <person name="Marz M."/>
            <person name="Spaller T."/>
            <person name="Winckler T."/>
            <person name="Schaap P."/>
            <person name="Glockner G."/>
        </authorList>
    </citation>
    <scope>NUCLEOTIDE SEQUENCE [LARGE SCALE GENOMIC DNA]</scope>
    <source>
        <strain evidence="2 3">Jena</strain>
    </source>
</reference>
<evidence type="ECO:0000256" key="1">
    <source>
        <dbReference type="SAM" id="MobiDB-lite"/>
    </source>
</evidence>
<proteinExistence type="predicted"/>
<comment type="caution">
    <text evidence="2">The sequence shown here is derived from an EMBL/GenBank/DDBJ whole genome shotgun (WGS) entry which is preliminary data.</text>
</comment>
<organism evidence="2 3">
    <name type="scientific">Planoprotostelium fungivorum</name>
    <dbReference type="NCBI Taxonomy" id="1890364"/>
    <lineage>
        <taxon>Eukaryota</taxon>
        <taxon>Amoebozoa</taxon>
        <taxon>Evosea</taxon>
        <taxon>Variosea</taxon>
        <taxon>Cavosteliida</taxon>
        <taxon>Cavosteliaceae</taxon>
        <taxon>Planoprotostelium</taxon>
    </lineage>
</organism>
<feature type="compositionally biased region" description="Low complexity" evidence="1">
    <location>
        <begin position="45"/>
        <end position="55"/>
    </location>
</feature>
<feature type="region of interest" description="Disordered" evidence="1">
    <location>
        <begin position="45"/>
        <end position="71"/>
    </location>
</feature>
<gene>
    <name evidence="2" type="ORF">PROFUN_07026</name>
</gene>
<name>A0A2P6NMQ7_9EUKA</name>
<dbReference type="Proteomes" id="UP000241769">
    <property type="component" value="Unassembled WGS sequence"/>
</dbReference>
<accession>A0A2P6NMQ7</accession>
<dbReference type="EMBL" id="MDYQ01000048">
    <property type="protein sequence ID" value="PRP85256.1"/>
    <property type="molecule type" value="Genomic_DNA"/>
</dbReference>
<protein>
    <submittedName>
        <fullName evidence="2">Uncharacterized protein</fullName>
    </submittedName>
</protein>
<evidence type="ECO:0000313" key="3">
    <source>
        <dbReference type="Proteomes" id="UP000241769"/>
    </source>
</evidence>
<feature type="region of interest" description="Disordered" evidence="1">
    <location>
        <begin position="88"/>
        <end position="113"/>
    </location>
</feature>
<dbReference type="InParanoid" id="A0A2P6NMQ7"/>